<dbReference type="AlphaFoldDB" id="A0A3N1XB30"/>
<comment type="caution">
    <text evidence="1">The sequence shown here is derived from an EMBL/GenBank/DDBJ whole genome shotgun (WGS) entry which is preliminary data.</text>
</comment>
<gene>
    <name evidence="1" type="ORF">EDD66_11287</name>
</gene>
<dbReference type="Proteomes" id="UP000273083">
    <property type="component" value="Unassembled WGS sequence"/>
</dbReference>
<protein>
    <submittedName>
        <fullName evidence="1">Uncharacterized protein</fullName>
    </submittedName>
</protein>
<dbReference type="EMBL" id="RJVG01000012">
    <property type="protein sequence ID" value="ROR23956.1"/>
    <property type="molecule type" value="Genomic_DNA"/>
</dbReference>
<accession>A0A3N1XB30</accession>
<evidence type="ECO:0000313" key="2">
    <source>
        <dbReference type="Proteomes" id="UP000273083"/>
    </source>
</evidence>
<reference evidence="1 2" key="1">
    <citation type="submission" date="2018-11" db="EMBL/GenBank/DDBJ databases">
        <title>Genomic Encyclopedia of Type Strains, Phase IV (KMG-IV): sequencing the most valuable type-strain genomes for metagenomic binning, comparative biology and taxonomic classification.</title>
        <authorList>
            <person name="Goeker M."/>
        </authorList>
    </citation>
    <scope>NUCLEOTIDE SEQUENCE [LARGE SCALE GENOMIC DNA]</scope>
    <source>
        <strain evidence="1 2">DSM 26537</strain>
    </source>
</reference>
<name>A0A3N1XB30_9FIRM</name>
<keyword evidence="2" id="KW-1185">Reference proteome</keyword>
<proteinExistence type="predicted"/>
<sequence>MSPAILAIFFTYNLEKVLAPYKLNDYIYCISLSFKALAVA</sequence>
<evidence type="ECO:0000313" key="1">
    <source>
        <dbReference type="EMBL" id="ROR23956.1"/>
    </source>
</evidence>
<organism evidence="1 2">
    <name type="scientific">Mobilisporobacter senegalensis</name>
    <dbReference type="NCBI Taxonomy" id="1329262"/>
    <lineage>
        <taxon>Bacteria</taxon>
        <taxon>Bacillati</taxon>
        <taxon>Bacillota</taxon>
        <taxon>Clostridia</taxon>
        <taxon>Lachnospirales</taxon>
        <taxon>Lachnospiraceae</taxon>
        <taxon>Mobilisporobacter</taxon>
    </lineage>
</organism>